<comment type="caution">
    <text evidence="1">The sequence shown here is derived from an EMBL/GenBank/DDBJ whole genome shotgun (WGS) entry which is preliminary data.</text>
</comment>
<proteinExistence type="predicted"/>
<protein>
    <submittedName>
        <fullName evidence="1">Uncharacterized protein</fullName>
    </submittedName>
</protein>
<dbReference type="EMBL" id="LAZR01022431">
    <property type="protein sequence ID" value="KKL81892.1"/>
    <property type="molecule type" value="Genomic_DNA"/>
</dbReference>
<dbReference type="AlphaFoldDB" id="A0A0F9I3C9"/>
<name>A0A0F9I3C9_9ZZZZ</name>
<organism evidence="1">
    <name type="scientific">marine sediment metagenome</name>
    <dbReference type="NCBI Taxonomy" id="412755"/>
    <lineage>
        <taxon>unclassified sequences</taxon>
        <taxon>metagenomes</taxon>
        <taxon>ecological metagenomes</taxon>
    </lineage>
</organism>
<sequence length="103" mass="10744">MSRTIKNLDTIICDLAGDPLRGTDGPIAVRSVISNSIARGHSDEPARAMKVALSIYEAKKTVTLEDSDFKLAKGAVEADQVLNNMAKAAAFAALEAAEVGADA</sequence>
<gene>
    <name evidence="1" type="ORF">LCGC14_1990230</name>
</gene>
<evidence type="ECO:0000313" key="1">
    <source>
        <dbReference type="EMBL" id="KKL81892.1"/>
    </source>
</evidence>
<reference evidence="1" key="1">
    <citation type="journal article" date="2015" name="Nature">
        <title>Complex archaea that bridge the gap between prokaryotes and eukaryotes.</title>
        <authorList>
            <person name="Spang A."/>
            <person name="Saw J.H."/>
            <person name="Jorgensen S.L."/>
            <person name="Zaremba-Niedzwiedzka K."/>
            <person name="Martijn J."/>
            <person name="Lind A.E."/>
            <person name="van Eijk R."/>
            <person name="Schleper C."/>
            <person name="Guy L."/>
            <person name="Ettema T.J."/>
        </authorList>
    </citation>
    <scope>NUCLEOTIDE SEQUENCE</scope>
</reference>
<accession>A0A0F9I3C9</accession>